<dbReference type="Pfam" id="PF23240">
    <property type="entry name" value="HAT_PRP39_N"/>
    <property type="match status" value="1"/>
</dbReference>
<name>A0A177B892_9BILA</name>
<comment type="caution">
    <text evidence="8">The sequence shown here is derived from an EMBL/GenBank/DDBJ whole genome shotgun (WGS) entry which is preliminary data.</text>
</comment>
<dbReference type="GO" id="GO:0003723">
    <property type="term" value="F:RNA binding"/>
    <property type="evidence" value="ECO:0007669"/>
    <property type="project" value="UniProtKB-UniRule"/>
</dbReference>
<dbReference type="Pfam" id="PF00076">
    <property type="entry name" value="RRM_1"/>
    <property type="match status" value="2"/>
</dbReference>
<reference evidence="8 9" key="1">
    <citation type="submission" date="2016-04" db="EMBL/GenBank/DDBJ databases">
        <title>The genome of Intoshia linei affirms orthonectids as highly simplified spiralians.</title>
        <authorList>
            <person name="Mikhailov K.V."/>
            <person name="Slusarev G.S."/>
            <person name="Nikitin M.A."/>
            <person name="Logacheva M.D."/>
            <person name="Penin A."/>
            <person name="Aleoshin V."/>
            <person name="Panchin Y.V."/>
        </authorList>
    </citation>
    <scope>NUCLEOTIDE SEQUENCE [LARGE SCALE GENOMIC DNA]</scope>
    <source>
        <strain evidence="8">Intl2013</strain>
        <tissue evidence="8">Whole animal</tissue>
    </source>
</reference>
<dbReference type="InterPro" id="IPR003107">
    <property type="entry name" value="HAT"/>
</dbReference>
<evidence type="ECO:0000256" key="4">
    <source>
        <dbReference type="ARBA" id="ARBA00023187"/>
    </source>
</evidence>
<comment type="subcellular location">
    <subcellularLocation>
        <location evidence="1">Nucleus</location>
    </subcellularLocation>
</comment>
<keyword evidence="3" id="KW-0677">Repeat</keyword>
<feature type="domain" description="RRM" evidence="7">
    <location>
        <begin position="595"/>
        <end position="672"/>
    </location>
</feature>
<dbReference type="GO" id="GO:0005634">
    <property type="term" value="C:nucleus"/>
    <property type="evidence" value="ECO:0007669"/>
    <property type="project" value="UniProtKB-SubCell"/>
</dbReference>
<keyword evidence="9" id="KW-1185">Reference proteome</keyword>
<evidence type="ECO:0000256" key="1">
    <source>
        <dbReference type="ARBA" id="ARBA00004123"/>
    </source>
</evidence>
<dbReference type="SMART" id="SM00386">
    <property type="entry name" value="HAT"/>
    <property type="match status" value="5"/>
</dbReference>
<evidence type="ECO:0000256" key="5">
    <source>
        <dbReference type="ARBA" id="ARBA00023242"/>
    </source>
</evidence>
<keyword evidence="4" id="KW-0508">mRNA splicing</keyword>
<evidence type="ECO:0000256" key="3">
    <source>
        <dbReference type="ARBA" id="ARBA00022737"/>
    </source>
</evidence>
<gene>
    <name evidence="8" type="ORF">A3Q56_01731</name>
</gene>
<keyword evidence="2" id="KW-0507">mRNA processing</keyword>
<evidence type="ECO:0000313" key="9">
    <source>
        <dbReference type="Proteomes" id="UP000078046"/>
    </source>
</evidence>
<dbReference type="SUPFAM" id="SSF48452">
    <property type="entry name" value="TPR-like"/>
    <property type="match status" value="1"/>
</dbReference>
<sequence>MQVENLTDTSSESETEPLEIDDKTLLEIETLNKTIIEYPYDYESYIKLITTCSKYKKNVEIYKKLNQCRNNMQKMFPLTETLWIDWISDIENESNNDNADPEIDETIKKLYELSIKDYISVKIWCKYYQYLIGRDTSFEIIEKILDRALLSAGFNVNDGNTLWKLYREYEFTILSNFDKDTECYKKHYKKISSLFIRQLSIPSIHLNQVTEEAKNWFNESELSEILTSNQHEIVLKSWNEMEKFENLLKSLDNSSKIVETFQNYIDSIINKNLWAFDPSVIFSVFERFVTLCCLDENAWIKYIKFIVEYVKDYSRAHDVSVRASRNCYWSNKILLYQLLFWEHSVAIDYEAVCDKFILASTSARDYVNLHIELISILFRSETKKNSDITFYFEKSLQLLTVNYPHEKGSYLRFLQFWLNWEEFECKNMLTSRKIWEKIITCGTSKQGEIWCEYIKFEWRNGTKDSCRKVQKMALNSNPDNFHKIAHLCLSYERIHGEHEDYLNLHEKIDKVNERDKVYGAHKHGEKRKFNFIVKKKFEPKKQKTYLPNINVAQNVKVQKKAQPKLDKMIDNDGFAVPNKRIEPTKTSDYSDNPNLTLFLSNIAYNVEEAQIRKALEKCKGITSVQIVRDNFTLKSKGFGYLKFESNEYKEAALKYDRTPVGGRPLYVSLLKEDKTKPNSFKYSTIKEDNKVFIKYLPPDMTSSKLEELFSKFGDILNVRLITFKDGQSKGIAYIDFKTSEFANKAVENMNGKEIENKQLFVAISDPPAKSLQKKTPILNIKKSFVECVNKSKETGMHLRIKPRSIQIKQPPENFKAKSNDEFRKYIKN</sequence>
<proteinExistence type="predicted"/>
<dbReference type="Gene3D" id="3.30.70.330">
    <property type="match status" value="2"/>
</dbReference>
<dbReference type="InterPro" id="IPR000504">
    <property type="entry name" value="RRM_dom"/>
</dbReference>
<dbReference type="InterPro" id="IPR035979">
    <property type="entry name" value="RBD_domain_sf"/>
</dbReference>
<dbReference type="AlphaFoldDB" id="A0A177B892"/>
<accession>A0A177B892</accession>
<dbReference type="Gene3D" id="1.25.40.10">
    <property type="entry name" value="Tetratricopeptide repeat domain"/>
    <property type="match status" value="2"/>
</dbReference>
<dbReference type="PANTHER" id="PTHR17204">
    <property type="entry name" value="PRE-MRNA PROCESSING PROTEIN PRP39-RELATED"/>
    <property type="match status" value="1"/>
</dbReference>
<dbReference type="Proteomes" id="UP000078046">
    <property type="component" value="Unassembled WGS sequence"/>
</dbReference>
<dbReference type="PROSITE" id="PS50102">
    <property type="entry name" value="RRM"/>
    <property type="match status" value="2"/>
</dbReference>
<protein>
    <recommendedName>
        <fullName evidence="7">RRM domain-containing protein</fullName>
    </recommendedName>
</protein>
<evidence type="ECO:0000313" key="8">
    <source>
        <dbReference type="EMBL" id="OAF70518.1"/>
    </source>
</evidence>
<dbReference type="GO" id="GO:0006397">
    <property type="term" value="P:mRNA processing"/>
    <property type="evidence" value="ECO:0007669"/>
    <property type="project" value="UniProtKB-KW"/>
</dbReference>
<dbReference type="EMBL" id="LWCA01000138">
    <property type="protein sequence ID" value="OAF70518.1"/>
    <property type="molecule type" value="Genomic_DNA"/>
</dbReference>
<keyword evidence="5" id="KW-0539">Nucleus</keyword>
<feature type="domain" description="RRM" evidence="7">
    <location>
        <begin position="689"/>
        <end position="766"/>
    </location>
</feature>
<evidence type="ECO:0000259" key="7">
    <source>
        <dbReference type="PROSITE" id="PS50102"/>
    </source>
</evidence>
<dbReference type="InterPro" id="IPR012677">
    <property type="entry name" value="Nucleotide-bd_a/b_plait_sf"/>
</dbReference>
<keyword evidence="6" id="KW-0694">RNA-binding</keyword>
<dbReference type="OrthoDB" id="6770331at2759"/>
<dbReference type="SUPFAM" id="SSF54928">
    <property type="entry name" value="RNA-binding domain, RBD"/>
    <property type="match status" value="2"/>
</dbReference>
<dbReference type="PANTHER" id="PTHR17204:SF25">
    <property type="entry name" value="RRM DOMAIN-CONTAINING PROTEIN"/>
    <property type="match status" value="1"/>
</dbReference>
<evidence type="ECO:0000256" key="2">
    <source>
        <dbReference type="ARBA" id="ARBA00022664"/>
    </source>
</evidence>
<dbReference type="SMART" id="SM00360">
    <property type="entry name" value="RRM"/>
    <property type="match status" value="2"/>
</dbReference>
<organism evidence="8 9">
    <name type="scientific">Intoshia linei</name>
    <dbReference type="NCBI Taxonomy" id="1819745"/>
    <lineage>
        <taxon>Eukaryota</taxon>
        <taxon>Metazoa</taxon>
        <taxon>Spiralia</taxon>
        <taxon>Lophotrochozoa</taxon>
        <taxon>Mesozoa</taxon>
        <taxon>Orthonectida</taxon>
        <taxon>Rhopaluridae</taxon>
        <taxon>Intoshia</taxon>
    </lineage>
</organism>
<evidence type="ECO:0000256" key="6">
    <source>
        <dbReference type="PROSITE-ProRule" id="PRU00176"/>
    </source>
</evidence>
<dbReference type="InterPro" id="IPR011990">
    <property type="entry name" value="TPR-like_helical_dom_sf"/>
</dbReference>
<dbReference type="GO" id="GO:0008380">
    <property type="term" value="P:RNA splicing"/>
    <property type="evidence" value="ECO:0007669"/>
    <property type="project" value="UniProtKB-KW"/>
</dbReference>